<dbReference type="AlphaFoldDB" id="A0A644UJD1"/>
<protein>
    <submittedName>
        <fullName evidence="2">N, N'-diacetylbacillosaminyl-diphospho-undecaprenol alpha-1,3-N-acetylgalactosaminyltransferase</fullName>
        <ecNumber evidence="2">2.4.1.290</ecNumber>
    </submittedName>
</protein>
<keyword evidence="2" id="KW-0808">Transferase</keyword>
<accession>A0A644UJD1</accession>
<name>A0A644UJD1_9ZZZZ</name>
<dbReference type="InterPro" id="IPR001296">
    <property type="entry name" value="Glyco_trans_1"/>
</dbReference>
<keyword evidence="2" id="KW-0328">Glycosyltransferase</keyword>
<dbReference type="Pfam" id="PF00534">
    <property type="entry name" value="Glycos_transf_1"/>
    <property type="match status" value="1"/>
</dbReference>
<dbReference type="SUPFAM" id="SSF53756">
    <property type="entry name" value="UDP-Glycosyltransferase/glycogen phosphorylase"/>
    <property type="match status" value="1"/>
</dbReference>
<organism evidence="2">
    <name type="scientific">bioreactor metagenome</name>
    <dbReference type="NCBI Taxonomy" id="1076179"/>
    <lineage>
        <taxon>unclassified sequences</taxon>
        <taxon>metagenomes</taxon>
        <taxon>ecological metagenomes</taxon>
    </lineage>
</organism>
<dbReference type="PANTHER" id="PTHR12526">
    <property type="entry name" value="GLYCOSYLTRANSFERASE"/>
    <property type="match status" value="1"/>
</dbReference>
<comment type="caution">
    <text evidence="2">The sequence shown here is derived from an EMBL/GenBank/DDBJ whole genome shotgun (WGS) entry which is preliminary data.</text>
</comment>
<dbReference type="GO" id="GO:0102335">
    <property type="term" value="F:N,N'-diacetylbacillosaminyl-diphospho-undecaprenol alpha-1,3-N-acetylgalactosaminyltransferase activity"/>
    <property type="evidence" value="ECO:0007669"/>
    <property type="project" value="UniProtKB-EC"/>
</dbReference>
<evidence type="ECO:0000259" key="1">
    <source>
        <dbReference type="Pfam" id="PF00534"/>
    </source>
</evidence>
<dbReference type="EC" id="2.4.1.290" evidence="2"/>
<dbReference type="CDD" id="cd03801">
    <property type="entry name" value="GT4_PimA-like"/>
    <property type="match status" value="1"/>
</dbReference>
<dbReference type="Gene3D" id="3.40.50.2000">
    <property type="entry name" value="Glycogen Phosphorylase B"/>
    <property type="match status" value="2"/>
</dbReference>
<sequence length="360" mass="41342">MNTLIIGQNTKMAKVFSLISDNVYITIDKTNNNYRRYDEISEFPTIELNNITEFKNIFNSCINLKKIIHENNIDVIFTNEVKSMIVAYLTYIMSKKRKIILLSISHNSYTWCNNIKAFIYSYLIKFLTHGFVSLSSFVTNILISNNVNINRIFTTSNPIEQNLFECKTNYYISNNKPTLVYIGVQNIDKGQRTLIESINILKRKGIEVHLTLIGDIVDTNYHLQNLSYINDHNLTDNITFLGKVENNEIRITLHKYDLYICPSYMEMSPYNILEAKSAGLPIIATNVGGIPEIITNRMDGIIVNPKKPDELSDSIELLISNVNLRKEIGLNAYQNACRKHTPQNVADSLSQFISKLYIIK</sequence>
<dbReference type="PANTHER" id="PTHR12526:SF630">
    <property type="entry name" value="GLYCOSYLTRANSFERASE"/>
    <property type="match status" value="1"/>
</dbReference>
<reference evidence="2" key="1">
    <citation type="submission" date="2019-08" db="EMBL/GenBank/DDBJ databases">
        <authorList>
            <person name="Kucharzyk K."/>
            <person name="Murdoch R.W."/>
            <person name="Higgins S."/>
            <person name="Loffler F."/>
        </authorList>
    </citation>
    <scope>NUCLEOTIDE SEQUENCE</scope>
</reference>
<dbReference type="EMBL" id="VSSQ01000123">
    <property type="protein sequence ID" value="MPL79126.1"/>
    <property type="molecule type" value="Genomic_DNA"/>
</dbReference>
<gene>
    <name evidence="2" type="primary">pglA_1</name>
    <name evidence="2" type="ORF">SDC9_25001</name>
</gene>
<evidence type="ECO:0000313" key="2">
    <source>
        <dbReference type="EMBL" id="MPL79126.1"/>
    </source>
</evidence>
<proteinExistence type="predicted"/>
<feature type="domain" description="Glycosyl transferase family 1" evidence="1">
    <location>
        <begin position="173"/>
        <end position="334"/>
    </location>
</feature>